<name>A0A1G2CAY3_9BACT</name>
<dbReference type="CDD" id="cd06433">
    <property type="entry name" value="GT_2_WfgS_like"/>
    <property type="match status" value="1"/>
</dbReference>
<comment type="caution">
    <text evidence="2">The sequence shown here is derived from an EMBL/GenBank/DDBJ whole genome shotgun (WGS) entry which is preliminary data.</text>
</comment>
<evidence type="ECO:0000313" key="2">
    <source>
        <dbReference type="EMBL" id="OGY97820.1"/>
    </source>
</evidence>
<dbReference type="GO" id="GO:0016758">
    <property type="term" value="F:hexosyltransferase activity"/>
    <property type="evidence" value="ECO:0007669"/>
    <property type="project" value="UniProtKB-ARBA"/>
</dbReference>
<protein>
    <recommendedName>
        <fullName evidence="1">Glycosyltransferase 2-like domain-containing protein</fullName>
    </recommendedName>
</protein>
<proteinExistence type="predicted"/>
<dbReference type="Gene3D" id="3.90.550.10">
    <property type="entry name" value="Spore Coat Polysaccharide Biosynthesis Protein SpsA, Chain A"/>
    <property type="match status" value="1"/>
</dbReference>
<gene>
    <name evidence="2" type="ORF">A2855_02990</name>
</gene>
<dbReference type="Proteomes" id="UP000179059">
    <property type="component" value="Unassembled WGS sequence"/>
</dbReference>
<dbReference type="AlphaFoldDB" id="A0A1G2CAY3"/>
<dbReference type="STRING" id="1798647.A2855_02990"/>
<dbReference type="PANTHER" id="PTHR22916:SF3">
    <property type="entry name" value="UDP-GLCNAC:BETAGAL BETA-1,3-N-ACETYLGLUCOSAMINYLTRANSFERASE-LIKE PROTEIN 1"/>
    <property type="match status" value="1"/>
</dbReference>
<dbReference type="PANTHER" id="PTHR22916">
    <property type="entry name" value="GLYCOSYLTRANSFERASE"/>
    <property type="match status" value="1"/>
</dbReference>
<organism evidence="2 3">
    <name type="scientific">Candidatus Liptonbacteria bacterium RIFCSPHIGHO2_01_FULL_57_28</name>
    <dbReference type="NCBI Taxonomy" id="1798647"/>
    <lineage>
        <taxon>Bacteria</taxon>
        <taxon>Candidatus Liptoniibacteriota</taxon>
    </lineage>
</organism>
<dbReference type="InterPro" id="IPR001173">
    <property type="entry name" value="Glyco_trans_2-like"/>
</dbReference>
<evidence type="ECO:0000313" key="3">
    <source>
        <dbReference type="Proteomes" id="UP000179059"/>
    </source>
</evidence>
<feature type="domain" description="Glycosyltransferase 2-like" evidence="1">
    <location>
        <begin position="12"/>
        <end position="173"/>
    </location>
</feature>
<dbReference type="EMBL" id="MHKX01000022">
    <property type="protein sequence ID" value="OGY97820.1"/>
    <property type="molecule type" value="Genomic_DNA"/>
</dbReference>
<reference evidence="2 3" key="1">
    <citation type="journal article" date="2016" name="Nat. Commun.">
        <title>Thousands of microbial genomes shed light on interconnected biogeochemical processes in an aquifer system.</title>
        <authorList>
            <person name="Anantharaman K."/>
            <person name="Brown C.T."/>
            <person name="Hug L.A."/>
            <person name="Sharon I."/>
            <person name="Castelle C.J."/>
            <person name="Probst A.J."/>
            <person name="Thomas B.C."/>
            <person name="Singh A."/>
            <person name="Wilkins M.J."/>
            <person name="Karaoz U."/>
            <person name="Brodie E.L."/>
            <person name="Williams K.H."/>
            <person name="Hubbard S.S."/>
            <person name="Banfield J.F."/>
        </authorList>
    </citation>
    <scope>NUCLEOTIDE SEQUENCE [LARGE SCALE GENOMIC DNA]</scope>
</reference>
<accession>A0A1G2CAY3</accession>
<dbReference type="SUPFAM" id="SSF53448">
    <property type="entry name" value="Nucleotide-diphospho-sugar transferases"/>
    <property type="match status" value="1"/>
</dbReference>
<evidence type="ECO:0000259" key="1">
    <source>
        <dbReference type="Pfam" id="PF00535"/>
    </source>
</evidence>
<sequence>MTDYFGNLPKVSVVTIVWNNRDFIGDAMESVWAQTYPNIEYIIKDGGSTDGTLEVMKRYKVTQSKPFLVLTGKDQGLYDALNKGLQAATGDILMHLNADDFYTTPDSVAKLVVAMEANKADAAWGDMIYVDRNDKTKVTRHWKSAPYAPGKFQRGWHPPHAGFSMRRSVYEKYGWFNTDFRISADYELMLRLLEKHKVPSCYVPETIVTMRAGGVSGRTWNRLTRVRKEDLAAWRVNGLKGGLLATMLKPISKLSQF</sequence>
<dbReference type="Pfam" id="PF00535">
    <property type="entry name" value="Glycos_transf_2"/>
    <property type="match status" value="1"/>
</dbReference>
<dbReference type="InterPro" id="IPR029044">
    <property type="entry name" value="Nucleotide-diphossugar_trans"/>
</dbReference>